<dbReference type="AlphaFoldDB" id="A0AAN7BDZ8"/>
<dbReference type="EMBL" id="MU858045">
    <property type="protein sequence ID" value="KAK4220314.1"/>
    <property type="molecule type" value="Genomic_DNA"/>
</dbReference>
<keyword evidence="2" id="KW-1185">Reference proteome</keyword>
<dbReference type="Proteomes" id="UP001301769">
    <property type="component" value="Unassembled WGS sequence"/>
</dbReference>
<feature type="non-terminal residue" evidence="1">
    <location>
        <position position="1"/>
    </location>
</feature>
<sequence length="211" mass="23749">CPILTTHALGRVWISVLPGCRILDTAVISVRIFVVIKRYHMAGLVEICNLPPHPRNRSGHPARARLAPPLERAKTAKWVPCRRQEKAYLLPFLSKSPASVGSCTSSPAPCRMLVELFPLCNPRLPSCQFKLRVLEAGYRSPRALHCSLYIYGYQARPQANNPDACAVRTIPTPHISGWRLPSYQQPGNNPWTNKGRIFLYPTRKLSAYRID</sequence>
<accession>A0AAN7BDZ8</accession>
<protein>
    <submittedName>
        <fullName evidence="1">Uncharacterized protein</fullName>
    </submittedName>
</protein>
<reference evidence="1" key="2">
    <citation type="submission" date="2023-05" db="EMBL/GenBank/DDBJ databases">
        <authorList>
            <consortium name="Lawrence Berkeley National Laboratory"/>
            <person name="Steindorff A."/>
            <person name="Hensen N."/>
            <person name="Bonometti L."/>
            <person name="Westerberg I."/>
            <person name="Brannstrom I.O."/>
            <person name="Guillou S."/>
            <person name="Cros-Aarteil S."/>
            <person name="Calhoun S."/>
            <person name="Haridas S."/>
            <person name="Kuo A."/>
            <person name="Mondo S."/>
            <person name="Pangilinan J."/>
            <person name="Riley R."/>
            <person name="Labutti K."/>
            <person name="Andreopoulos B."/>
            <person name="Lipzen A."/>
            <person name="Chen C."/>
            <person name="Yanf M."/>
            <person name="Daum C."/>
            <person name="Ng V."/>
            <person name="Clum A."/>
            <person name="Ohm R."/>
            <person name="Martin F."/>
            <person name="Silar P."/>
            <person name="Natvig D."/>
            <person name="Lalanne C."/>
            <person name="Gautier V."/>
            <person name="Ament-Velasquez S.L."/>
            <person name="Kruys A."/>
            <person name="Hutchinson M.I."/>
            <person name="Powell A.J."/>
            <person name="Barry K."/>
            <person name="Miller A.N."/>
            <person name="Grigoriev I.V."/>
            <person name="Debuchy R."/>
            <person name="Gladieux P."/>
            <person name="Thoren M.H."/>
            <person name="Johannesson H."/>
        </authorList>
    </citation>
    <scope>NUCLEOTIDE SEQUENCE</scope>
    <source>
        <strain evidence="1">PSN293</strain>
    </source>
</reference>
<name>A0AAN7BDZ8_9PEZI</name>
<gene>
    <name evidence="1" type="ORF">QBC37DRAFT_445574</name>
</gene>
<comment type="caution">
    <text evidence="1">The sequence shown here is derived from an EMBL/GenBank/DDBJ whole genome shotgun (WGS) entry which is preliminary data.</text>
</comment>
<reference evidence="1" key="1">
    <citation type="journal article" date="2023" name="Mol. Phylogenet. Evol.">
        <title>Genome-scale phylogeny and comparative genomics of the fungal order Sordariales.</title>
        <authorList>
            <person name="Hensen N."/>
            <person name="Bonometti L."/>
            <person name="Westerberg I."/>
            <person name="Brannstrom I.O."/>
            <person name="Guillou S."/>
            <person name="Cros-Aarteil S."/>
            <person name="Calhoun S."/>
            <person name="Haridas S."/>
            <person name="Kuo A."/>
            <person name="Mondo S."/>
            <person name="Pangilinan J."/>
            <person name="Riley R."/>
            <person name="LaButti K."/>
            <person name="Andreopoulos B."/>
            <person name="Lipzen A."/>
            <person name="Chen C."/>
            <person name="Yan M."/>
            <person name="Daum C."/>
            <person name="Ng V."/>
            <person name="Clum A."/>
            <person name="Steindorff A."/>
            <person name="Ohm R.A."/>
            <person name="Martin F."/>
            <person name="Silar P."/>
            <person name="Natvig D.O."/>
            <person name="Lalanne C."/>
            <person name="Gautier V."/>
            <person name="Ament-Velasquez S.L."/>
            <person name="Kruys A."/>
            <person name="Hutchinson M.I."/>
            <person name="Powell A.J."/>
            <person name="Barry K."/>
            <person name="Miller A.N."/>
            <person name="Grigoriev I.V."/>
            <person name="Debuchy R."/>
            <person name="Gladieux P."/>
            <person name="Hiltunen Thoren M."/>
            <person name="Johannesson H."/>
        </authorList>
    </citation>
    <scope>NUCLEOTIDE SEQUENCE</scope>
    <source>
        <strain evidence="1">PSN293</strain>
    </source>
</reference>
<evidence type="ECO:0000313" key="1">
    <source>
        <dbReference type="EMBL" id="KAK4220314.1"/>
    </source>
</evidence>
<proteinExistence type="predicted"/>
<organism evidence="1 2">
    <name type="scientific">Rhypophila decipiens</name>
    <dbReference type="NCBI Taxonomy" id="261697"/>
    <lineage>
        <taxon>Eukaryota</taxon>
        <taxon>Fungi</taxon>
        <taxon>Dikarya</taxon>
        <taxon>Ascomycota</taxon>
        <taxon>Pezizomycotina</taxon>
        <taxon>Sordariomycetes</taxon>
        <taxon>Sordariomycetidae</taxon>
        <taxon>Sordariales</taxon>
        <taxon>Naviculisporaceae</taxon>
        <taxon>Rhypophila</taxon>
    </lineage>
</organism>
<evidence type="ECO:0000313" key="2">
    <source>
        <dbReference type="Proteomes" id="UP001301769"/>
    </source>
</evidence>